<name>A0A2T1LYC7_9CHRO</name>
<evidence type="ECO:0000256" key="4">
    <source>
        <dbReference type="ARBA" id="ARBA00022496"/>
    </source>
</evidence>
<dbReference type="PANTHER" id="PTHR32552">
    <property type="entry name" value="FERRICHROME IRON RECEPTOR-RELATED"/>
    <property type="match status" value="1"/>
</dbReference>
<comment type="similarity">
    <text evidence="11">Belongs to the TonB-dependent receptor family.</text>
</comment>
<evidence type="ECO:0000256" key="1">
    <source>
        <dbReference type="ARBA" id="ARBA00004571"/>
    </source>
</evidence>
<evidence type="ECO:0000256" key="6">
    <source>
        <dbReference type="ARBA" id="ARBA00023004"/>
    </source>
</evidence>
<dbReference type="OrthoDB" id="473897at2"/>
<evidence type="ECO:0000256" key="10">
    <source>
        <dbReference type="ARBA" id="ARBA00023237"/>
    </source>
</evidence>
<dbReference type="InterPro" id="IPR012910">
    <property type="entry name" value="Plug_dom"/>
</dbReference>
<accession>A0A2T1LYC7</accession>
<dbReference type="Gene3D" id="2.40.170.20">
    <property type="entry name" value="TonB-dependent receptor, beta-barrel domain"/>
    <property type="match status" value="1"/>
</dbReference>
<evidence type="ECO:0000256" key="5">
    <source>
        <dbReference type="ARBA" id="ARBA00022692"/>
    </source>
</evidence>
<evidence type="ECO:0008006" key="17">
    <source>
        <dbReference type="Google" id="ProtNLM"/>
    </source>
</evidence>
<comment type="subcellular location">
    <subcellularLocation>
        <location evidence="1 11">Cell outer membrane</location>
        <topology evidence="1 11">Multi-pass membrane protein</topology>
    </subcellularLocation>
</comment>
<gene>
    <name evidence="15" type="ORF">C7H19_10520</name>
</gene>
<evidence type="ECO:0000256" key="9">
    <source>
        <dbReference type="ARBA" id="ARBA00023136"/>
    </source>
</evidence>
<evidence type="ECO:0000256" key="2">
    <source>
        <dbReference type="ARBA" id="ARBA00022448"/>
    </source>
</evidence>
<dbReference type="InterPro" id="IPR021731">
    <property type="entry name" value="AMIN_dom"/>
</dbReference>
<keyword evidence="3 11" id="KW-1134">Transmembrane beta strand</keyword>
<evidence type="ECO:0000313" key="15">
    <source>
        <dbReference type="EMBL" id="PSF37357.1"/>
    </source>
</evidence>
<evidence type="ECO:0000256" key="12">
    <source>
        <dbReference type="SAM" id="SignalP"/>
    </source>
</evidence>
<evidence type="ECO:0000256" key="7">
    <source>
        <dbReference type="ARBA" id="ARBA00023065"/>
    </source>
</evidence>
<dbReference type="GO" id="GO:0009279">
    <property type="term" value="C:cell outer membrane"/>
    <property type="evidence" value="ECO:0007669"/>
    <property type="project" value="UniProtKB-SubCell"/>
</dbReference>
<dbReference type="SUPFAM" id="SSF56935">
    <property type="entry name" value="Porins"/>
    <property type="match status" value="1"/>
</dbReference>
<comment type="caution">
    <text evidence="15">The sequence shown here is derived from an EMBL/GenBank/DDBJ whole genome shotgun (WGS) entry which is preliminary data.</text>
</comment>
<keyword evidence="6" id="KW-0408">Iron</keyword>
<keyword evidence="8" id="KW-0798">TonB box</keyword>
<reference evidence="15 16" key="2">
    <citation type="submission" date="2018-03" db="EMBL/GenBank/DDBJ databases">
        <authorList>
            <person name="Keele B.F."/>
        </authorList>
    </citation>
    <scope>NUCLEOTIDE SEQUENCE [LARGE SCALE GENOMIC DNA]</scope>
    <source>
        <strain evidence="15 16">CCALA 016</strain>
    </source>
</reference>
<dbReference type="EMBL" id="PXOH01000009">
    <property type="protein sequence ID" value="PSF37357.1"/>
    <property type="molecule type" value="Genomic_DNA"/>
</dbReference>
<keyword evidence="4" id="KW-0410">Iron transport</keyword>
<dbReference type="Proteomes" id="UP000239001">
    <property type="component" value="Unassembled WGS sequence"/>
</dbReference>
<feature type="domain" description="TonB-dependent receptor plug" evidence="13">
    <location>
        <begin position="169"/>
        <end position="221"/>
    </location>
</feature>
<evidence type="ECO:0000256" key="11">
    <source>
        <dbReference type="PROSITE-ProRule" id="PRU01360"/>
    </source>
</evidence>
<evidence type="ECO:0000256" key="3">
    <source>
        <dbReference type="ARBA" id="ARBA00022452"/>
    </source>
</evidence>
<keyword evidence="7" id="KW-0406">Ion transport</keyword>
<keyword evidence="12" id="KW-0732">Signal</keyword>
<reference evidence="15 16" key="1">
    <citation type="submission" date="2018-03" db="EMBL/GenBank/DDBJ databases">
        <title>The ancient ancestry and fast evolution of plastids.</title>
        <authorList>
            <person name="Moore K.R."/>
            <person name="Magnabosco C."/>
            <person name="Momper L."/>
            <person name="Gold D.A."/>
            <person name="Bosak T."/>
            <person name="Fournier G.P."/>
        </authorList>
    </citation>
    <scope>NUCLEOTIDE SEQUENCE [LARGE SCALE GENOMIC DNA]</scope>
    <source>
        <strain evidence="15 16">CCALA 016</strain>
    </source>
</reference>
<dbReference type="AlphaFoldDB" id="A0A2T1LYC7"/>
<keyword evidence="10 11" id="KW-0998">Cell outer membrane</keyword>
<dbReference type="InterPro" id="IPR036942">
    <property type="entry name" value="Beta-barrel_TonB_sf"/>
</dbReference>
<proteinExistence type="inferred from homology"/>
<dbReference type="GO" id="GO:0006826">
    <property type="term" value="P:iron ion transport"/>
    <property type="evidence" value="ECO:0007669"/>
    <property type="project" value="UniProtKB-KW"/>
</dbReference>
<dbReference type="InterPro" id="IPR039426">
    <property type="entry name" value="TonB-dep_rcpt-like"/>
</dbReference>
<keyword evidence="2 11" id="KW-0813">Transport</keyword>
<dbReference type="PANTHER" id="PTHR32552:SF81">
    <property type="entry name" value="TONB-DEPENDENT OUTER MEMBRANE RECEPTOR"/>
    <property type="match status" value="1"/>
</dbReference>
<evidence type="ECO:0000259" key="13">
    <source>
        <dbReference type="Pfam" id="PF07715"/>
    </source>
</evidence>
<feature type="domain" description="AMIN" evidence="14">
    <location>
        <begin position="52"/>
        <end position="131"/>
    </location>
</feature>
<dbReference type="Pfam" id="PF07715">
    <property type="entry name" value="Plug"/>
    <property type="match status" value="1"/>
</dbReference>
<dbReference type="PROSITE" id="PS52016">
    <property type="entry name" value="TONB_DEPENDENT_REC_3"/>
    <property type="match status" value="1"/>
</dbReference>
<protein>
    <recommendedName>
        <fullName evidence="17">TonB-dependent receptor plug domain-containing protein</fullName>
    </recommendedName>
</protein>
<sequence length="246" mass="26791">MNFVKFSGEMSLCSLILILATVPAQANRSYEQIDRIDSKIQLTQALIVITGVQLQKKPDGIEIILETANGETLDGTTVVEGNNLIVEIPNAQLQLLDGQEFYQENPIEDIAAISIIEFGTNSVRITVTGIDAPPDGEIISSQQGLILSIIPPLTEIIIVSTAEKQPENVQNVPVSVTVITQQEIRDADITSFSGIAANTPNFTVFTPNRNFILYSIRGLSNFNFLSRDPVAFYVVDLLPSVNGEDS</sequence>
<keyword evidence="16" id="KW-1185">Reference proteome</keyword>
<feature type="signal peptide" evidence="12">
    <location>
        <begin position="1"/>
        <end position="26"/>
    </location>
</feature>
<keyword evidence="5 11" id="KW-0812">Transmembrane</keyword>
<dbReference type="Pfam" id="PF11741">
    <property type="entry name" value="AMIN"/>
    <property type="match status" value="1"/>
</dbReference>
<evidence type="ECO:0000256" key="8">
    <source>
        <dbReference type="ARBA" id="ARBA00023077"/>
    </source>
</evidence>
<organism evidence="15 16">
    <name type="scientific">Aphanothece hegewaldii CCALA 016</name>
    <dbReference type="NCBI Taxonomy" id="2107694"/>
    <lineage>
        <taxon>Bacteria</taxon>
        <taxon>Bacillati</taxon>
        <taxon>Cyanobacteriota</taxon>
        <taxon>Cyanophyceae</taxon>
        <taxon>Oscillatoriophycideae</taxon>
        <taxon>Chroococcales</taxon>
        <taxon>Aphanothecaceae</taxon>
        <taxon>Aphanothece</taxon>
    </lineage>
</organism>
<evidence type="ECO:0000313" key="16">
    <source>
        <dbReference type="Proteomes" id="UP000239001"/>
    </source>
</evidence>
<feature type="chain" id="PRO_5015579045" description="TonB-dependent receptor plug domain-containing protein" evidence="12">
    <location>
        <begin position="27"/>
        <end position="246"/>
    </location>
</feature>
<evidence type="ECO:0000259" key="14">
    <source>
        <dbReference type="Pfam" id="PF11741"/>
    </source>
</evidence>
<keyword evidence="9 11" id="KW-0472">Membrane</keyword>